<dbReference type="PANTHER" id="PTHR30429:SF0">
    <property type="entry name" value="METHIONINE-BINDING LIPOPROTEIN METQ"/>
    <property type="match status" value="1"/>
</dbReference>
<keyword evidence="4" id="KW-0564">Palmitate</keyword>
<dbReference type="PIRSF" id="PIRSF002854">
    <property type="entry name" value="MetQ"/>
    <property type="match status" value="1"/>
</dbReference>
<sequence length="273" mass="29915">MKKIASLLSVCALALGLAACGSDDASPKTEDKKELKIGATTGPYADMVKEAIKPGLEDLGYKIEIVEFTDYIQPNKSLGNHSIDANLFQHKVYMDNFAKENDLKLSDLIIVPTAPMGIYSNKYKSLKEIKDGTSLAVPNDPVNLARALKVLVDEGLIEVDPDVDPLKISEKDVTKNPKNIQLKPLESAQLPRATDSVDLSAVPGNFALAAKMDLKDALVLEKMPDMYRNVVAVNTKDEDAQFAKDIKSVVESDQFEKVIDDKFAGFGKPDWMK</sequence>
<keyword evidence="5 6" id="KW-0449">Lipoprotein</keyword>
<comment type="subcellular location">
    <subcellularLocation>
        <location evidence="1">Membrane</location>
        <topology evidence="1">Lipid-anchor</topology>
    </subcellularLocation>
</comment>
<dbReference type="AlphaFoldDB" id="A0A223EEJ8"/>
<evidence type="ECO:0000256" key="2">
    <source>
        <dbReference type="ARBA" id="ARBA00022729"/>
    </source>
</evidence>
<comment type="similarity">
    <text evidence="6">Belongs to the nlpA lipoprotein family.</text>
</comment>
<dbReference type="Pfam" id="PF03180">
    <property type="entry name" value="Lipoprotein_9"/>
    <property type="match status" value="1"/>
</dbReference>
<evidence type="ECO:0000256" key="5">
    <source>
        <dbReference type="ARBA" id="ARBA00023288"/>
    </source>
</evidence>
<evidence type="ECO:0000256" key="8">
    <source>
        <dbReference type="SAM" id="SignalP"/>
    </source>
</evidence>
<organism evidence="9 10">
    <name type="scientific">Peribacillus simplex NBRC 15720 = DSM 1321</name>
    <dbReference type="NCBI Taxonomy" id="1349754"/>
    <lineage>
        <taxon>Bacteria</taxon>
        <taxon>Bacillati</taxon>
        <taxon>Bacillota</taxon>
        <taxon>Bacilli</taxon>
        <taxon>Bacillales</taxon>
        <taxon>Bacillaceae</taxon>
        <taxon>Peribacillus</taxon>
    </lineage>
</organism>
<dbReference type="Proteomes" id="UP000214618">
    <property type="component" value="Chromosome"/>
</dbReference>
<evidence type="ECO:0000256" key="3">
    <source>
        <dbReference type="ARBA" id="ARBA00023136"/>
    </source>
</evidence>
<protein>
    <recommendedName>
        <fullName evidence="6">Lipoprotein</fullName>
    </recommendedName>
</protein>
<dbReference type="OrthoDB" id="9812878at2"/>
<feature type="lipid moiety-binding region" description="S-diacylglycerol cysteine" evidence="7">
    <location>
        <position position="20"/>
    </location>
</feature>
<evidence type="ECO:0000256" key="1">
    <source>
        <dbReference type="ARBA" id="ARBA00004635"/>
    </source>
</evidence>
<dbReference type="EMBL" id="CP017704">
    <property type="protein sequence ID" value="ASS93682.1"/>
    <property type="molecule type" value="Genomic_DNA"/>
</dbReference>
<gene>
    <name evidence="9" type="ORF">BS1321_06670</name>
</gene>
<evidence type="ECO:0000313" key="9">
    <source>
        <dbReference type="EMBL" id="ASS93682.1"/>
    </source>
</evidence>
<keyword evidence="2 8" id="KW-0732">Signal</keyword>
<dbReference type="InterPro" id="IPR004872">
    <property type="entry name" value="Lipoprotein_NlpA"/>
</dbReference>
<name>A0A223EEJ8_9BACI</name>
<keyword evidence="3" id="KW-0472">Membrane</keyword>
<dbReference type="GeneID" id="56472413"/>
<feature type="signal peptide" evidence="8">
    <location>
        <begin position="1"/>
        <end position="25"/>
    </location>
</feature>
<evidence type="ECO:0000256" key="6">
    <source>
        <dbReference type="PIRNR" id="PIRNR002854"/>
    </source>
</evidence>
<proteinExistence type="inferred from homology"/>
<reference evidence="9 10" key="1">
    <citation type="submission" date="2016-10" db="EMBL/GenBank/DDBJ databases">
        <title>The whole genome sequencing and assembly of Bacillus simplex DSM 1321 strain.</title>
        <authorList>
            <person name="Park M.-K."/>
            <person name="Lee Y.-J."/>
            <person name="Yi H."/>
            <person name="Bahn Y.-S."/>
            <person name="Kim J.F."/>
            <person name="Lee D.-W."/>
        </authorList>
    </citation>
    <scope>NUCLEOTIDE SEQUENCE [LARGE SCALE GENOMIC DNA]</scope>
    <source>
        <strain evidence="9 10">DSM 1321</strain>
    </source>
</reference>
<dbReference type="PANTHER" id="PTHR30429">
    <property type="entry name" value="D-METHIONINE-BINDING LIPOPROTEIN METQ"/>
    <property type="match status" value="1"/>
</dbReference>
<evidence type="ECO:0000256" key="7">
    <source>
        <dbReference type="PIRSR" id="PIRSR002854-1"/>
    </source>
</evidence>
<dbReference type="RefSeq" id="WP_063232293.1">
    <property type="nucleotide sequence ID" value="NZ_BCVO01000002.1"/>
</dbReference>
<dbReference type="PROSITE" id="PS51257">
    <property type="entry name" value="PROKAR_LIPOPROTEIN"/>
    <property type="match status" value="1"/>
</dbReference>
<accession>A0A223EEJ8</accession>
<evidence type="ECO:0000313" key="10">
    <source>
        <dbReference type="Proteomes" id="UP000214618"/>
    </source>
</evidence>
<dbReference type="SUPFAM" id="SSF53850">
    <property type="entry name" value="Periplasmic binding protein-like II"/>
    <property type="match status" value="1"/>
</dbReference>
<dbReference type="GO" id="GO:0016020">
    <property type="term" value="C:membrane"/>
    <property type="evidence" value="ECO:0007669"/>
    <property type="project" value="UniProtKB-SubCell"/>
</dbReference>
<evidence type="ECO:0000256" key="4">
    <source>
        <dbReference type="ARBA" id="ARBA00023139"/>
    </source>
</evidence>
<dbReference type="Gene3D" id="3.40.190.10">
    <property type="entry name" value="Periplasmic binding protein-like II"/>
    <property type="match status" value="2"/>
</dbReference>
<feature type="chain" id="PRO_5011273667" description="Lipoprotein" evidence="8">
    <location>
        <begin position="26"/>
        <end position="273"/>
    </location>
</feature>